<comment type="similarity">
    <text evidence="2">Belongs to the 'GDSL' lipolytic enzyme family.</text>
</comment>
<dbReference type="GO" id="GO:0005576">
    <property type="term" value="C:extracellular region"/>
    <property type="evidence" value="ECO:0007669"/>
    <property type="project" value="UniProtKB-SubCell"/>
</dbReference>
<dbReference type="InterPro" id="IPR001087">
    <property type="entry name" value="GDSL"/>
</dbReference>
<dbReference type="InterPro" id="IPR036514">
    <property type="entry name" value="SGNH_hydro_sf"/>
</dbReference>
<evidence type="ECO:0000256" key="3">
    <source>
        <dbReference type="ARBA" id="ARBA00022525"/>
    </source>
</evidence>
<evidence type="ECO:0000313" key="8">
    <source>
        <dbReference type="EMBL" id="EXC32486.1"/>
    </source>
</evidence>
<dbReference type="eggNOG" id="ENOG502QQWI">
    <property type="taxonomic scope" value="Eukaryota"/>
</dbReference>
<name>W9SHN8_9ROSA</name>
<gene>
    <name evidence="8" type="ORF">L484_012653</name>
</gene>
<dbReference type="PANTHER" id="PTHR45650:SF8">
    <property type="entry name" value="GDSL ESTERASE_LIPASE"/>
    <property type="match status" value="1"/>
</dbReference>
<dbReference type="STRING" id="981085.W9SHN8"/>
<sequence length="378" mass="40773">MRVVVVSCNRRLWVAVAAALLAAAVSLQMGLAAAVGSPQVPAMFVFGDSLVDNGNNNNLRSLAKANYYPYGCDFNGGSTGRFTNGRTIVDMLGALLGLPYLPAFKEIENTAGSRAVGGVNYASAAGGILDETGQHFGERYSMSQQVMNFERTLKNELGRMMSGSSLRQYLAKSIVVLVLGSNDYINNYLLPSIYSSACTYTPPQFANLLLSHYTRHILALHSLGFRKFLVAGIGPLGCIPNQRASGKAPPGRCADYVNSMLGSFNEGLKSQVELLNRNHTGTGAMFLYGNTYGAFGDILNNPAAYGFKVIDTACCGIGRNQGQITCMPFQVPCDNRNDHLFWDAFHPTEAANAVLAWRAYLGPPTDCYPINVQQMALL</sequence>
<keyword evidence="9" id="KW-1185">Reference proteome</keyword>
<comment type="subcellular location">
    <subcellularLocation>
        <location evidence="1">Secreted</location>
    </subcellularLocation>
</comment>
<evidence type="ECO:0000256" key="1">
    <source>
        <dbReference type="ARBA" id="ARBA00004613"/>
    </source>
</evidence>
<evidence type="ECO:0000256" key="4">
    <source>
        <dbReference type="ARBA" id="ARBA00022729"/>
    </source>
</evidence>
<evidence type="ECO:0000256" key="5">
    <source>
        <dbReference type="ARBA" id="ARBA00022801"/>
    </source>
</evidence>
<evidence type="ECO:0000313" key="9">
    <source>
        <dbReference type="Proteomes" id="UP000030645"/>
    </source>
</evidence>
<protein>
    <submittedName>
        <fullName evidence="8">GDSL esterase/lipase</fullName>
    </submittedName>
</protein>
<dbReference type="EMBL" id="KE346302">
    <property type="protein sequence ID" value="EXC32486.1"/>
    <property type="molecule type" value="Genomic_DNA"/>
</dbReference>
<keyword evidence="5" id="KW-0378">Hydrolase</keyword>
<evidence type="ECO:0000256" key="7">
    <source>
        <dbReference type="ARBA" id="ARBA00023098"/>
    </source>
</evidence>
<proteinExistence type="inferred from homology"/>
<keyword evidence="3" id="KW-0964">Secreted</keyword>
<accession>W9SHN8</accession>
<dbReference type="InterPro" id="IPR035669">
    <property type="entry name" value="SGNH_plant_lipase-like"/>
</dbReference>
<dbReference type="AlphaFoldDB" id="W9SHN8"/>
<dbReference type="Proteomes" id="UP000030645">
    <property type="component" value="Unassembled WGS sequence"/>
</dbReference>
<dbReference type="CDD" id="cd01837">
    <property type="entry name" value="SGNH_plant_lipase_like"/>
    <property type="match status" value="1"/>
</dbReference>
<dbReference type="Pfam" id="PF00657">
    <property type="entry name" value="Lipase_GDSL"/>
    <property type="match status" value="1"/>
</dbReference>
<dbReference type="InterPro" id="IPR051238">
    <property type="entry name" value="GDSL_esterase/lipase"/>
</dbReference>
<evidence type="ECO:0000256" key="2">
    <source>
        <dbReference type="ARBA" id="ARBA00008668"/>
    </source>
</evidence>
<organism evidence="8 9">
    <name type="scientific">Morus notabilis</name>
    <dbReference type="NCBI Taxonomy" id="981085"/>
    <lineage>
        <taxon>Eukaryota</taxon>
        <taxon>Viridiplantae</taxon>
        <taxon>Streptophyta</taxon>
        <taxon>Embryophyta</taxon>
        <taxon>Tracheophyta</taxon>
        <taxon>Spermatophyta</taxon>
        <taxon>Magnoliopsida</taxon>
        <taxon>eudicotyledons</taxon>
        <taxon>Gunneridae</taxon>
        <taxon>Pentapetalae</taxon>
        <taxon>rosids</taxon>
        <taxon>fabids</taxon>
        <taxon>Rosales</taxon>
        <taxon>Moraceae</taxon>
        <taxon>Moreae</taxon>
        <taxon>Morus</taxon>
    </lineage>
</organism>
<evidence type="ECO:0000256" key="6">
    <source>
        <dbReference type="ARBA" id="ARBA00022963"/>
    </source>
</evidence>
<reference evidence="9" key="1">
    <citation type="submission" date="2013-01" db="EMBL/GenBank/DDBJ databases">
        <title>Draft Genome Sequence of a Mulberry Tree, Morus notabilis C.K. Schneid.</title>
        <authorList>
            <person name="He N."/>
            <person name="Zhao S."/>
        </authorList>
    </citation>
    <scope>NUCLEOTIDE SEQUENCE</scope>
</reference>
<keyword evidence="7" id="KW-0443">Lipid metabolism</keyword>
<dbReference type="PANTHER" id="PTHR45650">
    <property type="entry name" value="GDSL-LIKE LIPASE/ACYLHYDROLASE-RELATED"/>
    <property type="match status" value="1"/>
</dbReference>
<dbReference type="GO" id="GO:0016788">
    <property type="term" value="F:hydrolase activity, acting on ester bonds"/>
    <property type="evidence" value="ECO:0007669"/>
    <property type="project" value="InterPro"/>
</dbReference>
<dbReference type="Gene3D" id="3.40.50.1110">
    <property type="entry name" value="SGNH hydrolase"/>
    <property type="match status" value="1"/>
</dbReference>
<keyword evidence="6" id="KW-0442">Lipid degradation</keyword>
<dbReference type="GO" id="GO:0016042">
    <property type="term" value="P:lipid catabolic process"/>
    <property type="evidence" value="ECO:0007669"/>
    <property type="project" value="UniProtKB-KW"/>
</dbReference>
<keyword evidence="4" id="KW-0732">Signal</keyword>